<protein>
    <recommendedName>
        <fullName evidence="3">Response regulatory domain-containing protein</fullName>
    </recommendedName>
</protein>
<dbReference type="AlphaFoldDB" id="A0A3E0WTZ3"/>
<dbReference type="CDD" id="cd17569">
    <property type="entry name" value="REC_HupR-like"/>
    <property type="match status" value="1"/>
</dbReference>
<dbReference type="EMBL" id="NFZW01000012">
    <property type="protein sequence ID" value="RFA35427.1"/>
    <property type="molecule type" value="Genomic_DNA"/>
</dbReference>
<dbReference type="PANTHER" id="PTHR44591">
    <property type="entry name" value="STRESS RESPONSE REGULATOR PROTEIN 1"/>
    <property type="match status" value="1"/>
</dbReference>
<dbReference type="Pfam" id="PF00072">
    <property type="entry name" value="Response_reg"/>
    <property type="match status" value="1"/>
</dbReference>
<dbReference type="Proteomes" id="UP000256763">
    <property type="component" value="Unassembled WGS sequence"/>
</dbReference>
<evidence type="ECO:0000256" key="1">
    <source>
        <dbReference type="ARBA" id="ARBA00022553"/>
    </source>
</evidence>
<evidence type="ECO:0000313" key="4">
    <source>
        <dbReference type="EMBL" id="RFA35427.1"/>
    </source>
</evidence>
<evidence type="ECO:0000259" key="3">
    <source>
        <dbReference type="PROSITE" id="PS50110"/>
    </source>
</evidence>
<dbReference type="GO" id="GO:0000160">
    <property type="term" value="P:phosphorelay signal transduction system"/>
    <property type="evidence" value="ECO:0007669"/>
    <property type="project" value="InterPro"/>
</dbReference>
<evidence type="ECO:0000256" key="2">
    <source>
        <dbReference type="PROSITE-ProRule" id="PRU00169"/>
    </source>
</evidence>
<reference evidence="5" key="1">
    <citation type="submission" date="2017-05" db="EMBL/GenBank/DDBJ databases">
        <authorList>
            <person name="Sharma S."/>
            <person name="Sidhu C."/>
            <person name="Pinnaka A.K."/>
        </authorList>
    </citation>
    <scope>NUCLEOTIDE SEQUENCE [LARGE SCALE GENOMIC DNA]</scope>
    <source>
        <strain evidence="5">AK93</strain>
    </source>
</reference>
<keyword evidence="1 2" id="KW-0597">Phosphoprotein</keyword>
<evidence type="ECO:0000313" key="5">
    <source>
        <dbReference type="Proteomes" id="UP000256763"/>
    </source>
</evidence>
<gene>
    <name evidence="4" type="ORF">CAL65_13195</name>
</gene>
<name>A0A3E0WTZ3_9GAMM</name>
<organism evidence="4 5">
    <name type="scientific">Alkalilimnicola ehrlichii</name>
    <dbReference type="NCBI Taxonomy" id="351052"/>
    <lineage>
        <taxon>Bacteria</taxon>
        <taxon>Pseudomonadati</taxon>
        <taxon>Pseudomonadota</taxon>
        <taxon>Gammaproteobacteria</taxon>
        <taxon>Chromatiales</taxon>
        <taxon>Ectothiorhodospiraceae</taxon>
        <taxon>Alkalilimnicola</taxon>
    </lineage>
</organism>
<dbReference type="PANTHER" id="PTHR44591:SF19">
    <property type="entry name" value="TWO-COMPONENT RESPONSE REGULATOR-RELATED"/>
    <property type="match status" value="1"/>
</dbReference>
<feature type="domain" description="Response regulatory" evidence="3">
    <location>
        <begin position="6"/>
        <end position="120"/>
    </location>
</feature>
<feature type="modified residue" description="4-aspartylphosphate" evidence="2">
    <location>
        <position position="54"/>
    </location>
</feature>
<dbReference type="SUPFAM" id="SSF52172">
    <property type="entry name" value="CheY-like"/>
    <property type="match status" value="2"/>
</dbReference>
<proteinExistence type="predicted"/>
<keyword evidence="5" id="KW-1185">Reference proteome</keyword>
<comment type="caution">
    <text evidence="4">The sequence shown here is derived from an EMBL/GenBank/DDBJ whole genome shotgun (WGS) entry which is preliminary data.</text>
</comment>
<dbReference type="RefSeq" id="WP_116304035.1">
    <property type="nucleotide sequence ID" value="NZ_NFZV01000037.1"/>
</dbReference>
<dbReference type="InterPro" id="IPR050595">
    <property type="entry name" value="Bact_response_regulator"/>
</dbReference>
<dbReference type="PROSITE" id="PS50110">
    <property type="entry name" value="RESPONSE_REGULATORY"/>
    <property type="match status" value="1"/>
</dbReference>
<dbReference type="InterPro" id="IPR001789">
    <property type="entry name" value="Sig_transdc_resp-reg_receiver"/>
</dbReference>
<dbReference type="InterPro" id="IPR011006">
    <property type="entry name" value="CheY-like_superfamily"/>
</dbReference>
<sequence>MTTRARVLFVDDDERILRSLTLLFRSRYDVTSTVDAQEALEKLRHGQFHVLVSDQRMPAMTGVELLREAREIAPDTVRMLLTGYSDLAAIVGSINEGEIFRFINKPWDVGNLQATLQQAVEIACTTSAPKADGIIDITEKTLARLAVLDTEGGLHRLLLQGSYDASQLRHYTSVKQLLEGLQHAPPAVLVTDVTTAEGDISDLVKGLKREHPEMLTLVVTAFQDAKLLTELINEAQVYRVLPRTASATLLRSAVEAAFTRHALLQRLPSLTRRYTVDTPSRTANAGISAQLGGYLQRLRARQNSLA</sequence>
<accession>A0A3E0WTZ3</accession>
<dbReference type="OrthoDB" id="9802066at2"/>
<dbReference type="Gene3D" id="3.40.50.2300">
    <property type="match status" value="2"/>
</dbReference>
<dbReference type="SMART" id="SM00448">
    <property type="entry name" value="REC"/>
    <property type="match status" value="1"/>
</dbReference>